<evidence type="ECO:0000313" key="3">
    <source>
        <dbReference type="Proteomes" id="UP001210231"/>
    </source>
</evidence>
<gene>
    <name evidence="2" type="ORF">O3P16_12850</name>
</gene>
<evidence type="ECO:0008006" key="4">
    <source>
        <dbReference type="Google" id="ProtNLM"/>
    </source>
</evidence>
<reference evidence="2 3" key="1">
    <citation type="submission" date="2022-12" db="EMBL/GenBank/DDBJ databases">
        <title>Chitinophagaceae gen. sp. nov., a new member of the family Chitinophagaceae, isolated from soil in a chemical factory.</title>
        <authorList>
            <person name="Ke Z."/>
        </authorList>
    </citation>
    <scope>NUCLEOTIDE SEQUENCE [LARGE SCALE GENOMIC DNA]</scope>
    <source>
        <strain evidence="2 3">LY-5</strain>
    </source>
</reference>
<feature type="signal peptide" evidence="1">
    <location>
        <begin position="1"/>
        <end position="21"/>
    </location>
</feature>
<protein>
    <recommendedName>
        <fullName evidence="4">Copper resistance protein NlpE</fullName>
    </recommendedName>
</protein>
<accession>A0ABT4UNF0</accession>
<feature type="chain" id="PRO_5045721818" description="Copper resistance protein NlpE" evidence="1">
    <location>
        <begin position="22"/>
        <end position="155"/>
    </location>
</feature>
<dbReference type="PROSITE" id="PS51257">
    <property type="entry name" value="PROKAR_LIPOPROTEIN"/>
    <property type="match status" value="1"/>
</dbReference>
<dbReference type="RefSeq" id="WP_407032029.1">
    <property type="nucleotide sequence ID" value="NZ_JAQGEF010000016.1"/>
</dbReference>
<evidence type="ECO:0000313" key="2">
    <source>
        <dbReference type="EMBL" id="MDA3615703.1"/>
    </source>
</evidence>
<proteinExistence type="predicted"/>
<dbReference type="EMBL" id="JAQGEF010000016">
    <property type="protein sequence ID" value="MDA3615703.1"/>
    <property type="molecule type" value="Genomic_DNA"/>
</dbReference>
<keyword evidence="1" id="KW-0732">Signal</keyword>
<name>A0ABT4UNF0_9BACT</name>
<evidence type="ECO:0000256" key="1">
    <source>
        <dbReference type="SAM" id="SignalP"/>
    </source>
</evidence>
<organism evidence="2 3">
    <name type="scientific">Polluticaenibacter yanchengensis</name>
    <dbReference type="NCBI Taxonomy" id="3014562"/>
    <lineage>
        <taxon>Bacteria</taxon>
        <taxon>Pseudomonadati</taxon>
        <taxon>Bacteroidota</taxon>
        <taxon>Chitinophagia</taxon>
        <taxon>Chitinophagales</taxon>
        <taxon>Chitinophagaceae</taxon>
        <taxon>Polluticaenibacter</taxon>
    </lineage>
</organism>
<dbReference type="Proteomes" id="UP001210231">
    <property type="component" value="Unassembled WGS sequence"/>
</dbReference>
<sequence>MKLKTLFFALPVVLFSCNDQPAPTPETTVDTTSKMEIMVPAQTCYLGTIAKDSVFLKTEKFPNVVIGTLEYKNFEKDSSKGELEGKMNGDTLIAHYKFSSEGTTSVSQVAFLIKGDSAVEGFGEMEEKDGVMVFKNLSDIKFDTTLILNKINCHN</sequence>
<comment type="caution">
    <text evidence="2">The sequence shown here is derived from an EMBL/GenBank/DDBJ whole genome shotgun (WGS) entry which is preliminary data.</text>
</comment>
<keyword evidence="3" id="KW-1185">Reference proteome</keyword>